<sequence length="125" mass="14030">MMKGRLLIAEDEPGIRNLLAQLFKAQGYITDLAVDGIETIERLHEADYDLLLMDVNMPGKTGIEVLRHQDQIGRPIRTILMTALSEKEAMEEAKRLGVVAFFGKPFDIFELKKEVTVQISNDVSG</sequence>
<evidence type="ECO:0000256" key="1">
    <source>
        <dbReference type="ARBA" id="ARBA00022553"/>
    </source>
</evidence>
<dbReference type="PANTHER" id="PTHR44591">
    <property type="entry name" value="STRESS RESPONSE REGULATOR PROTEIN 1"/>
    <property type="match status" value="1"/>
</dbReference>
<evidence type="ECO:0000313" key="5">
    <source>
        <dbReference type="Proteomes" id="UP000439752"/>
    </source>
</evidence>
<dbReference type="GO" id="GO:0000160">
    <property type="term" value="P:phosphorelay signal transduction system"/>
    <property type="evidence" value="ECO:0007669"/>
    <property type="project" value="InterPro"/>
</dbReference>
<protein>
    <submittedName>
        <fullName evidence="4">Response regulator</fullName>
    </submittedName>
</protein>
<dbReference type="Gene3D" id="3.40.50.2300">
    <property type="match status" value="1"/>
</dbReference>
<dbReference type="Pfam" id="PF00072">
    <property type="entry name" value="Response_reg"/>
    <property type="match status" value="1"/>
</dbReference>
<reference evidence="4 5" key="1">
    <citation type="submission" date="2019-10" db="EMBL/GenBank/DDBJ databases">
        <authorList>
            <person name="Karimi E."/>
        </authorList>
    </citation>
    <scope>NUCLEOTIDE SEQUENCE [LARGE SCALE GENOMIC DNA]</scope>
    <source>
        <strain evidence="4">Exiguobacterium sp. 9Y</strain>
    </source>
</reference>
<accession>A0A653I8M2</accession>
<dbReference type="InterPro" id="IPR050595">
    <property type="entry name" value="Bact_response_regulator"/>
</dbReference>
<feature type="modified residue" description="4-aspartylphosphate" evidence="2">
    <location>
        <position position="54"/>
    </location>
</feature>
<dbReference type="InterPro" id="IPR001789">
    <property type="entry name" value="Sig_transdc_resp-reg_receiver"/>
</dbReference>
<evidence type="ECO:0000256" key="2">
    <source>
        <dbReference type="PROSITE-ProRule" id="PRU00169"/>
    </source>
</evidence>
<dbReference type="Proteomes" id="UP000439752">
    <property type="component" value="Unassembled WGS sequence"/>
</dbReference>
<name>A0A653I8M2_9BACL</name>
<dbReference type="SMART" id="SM00448">
    <property type="entry name" value="REC"/>
    <property type="match status" value="1"/>
</dbReference>
<evidence type="ECO:0000313" key="4">
    <source>
        <dbReference type="EMBL" id="VWX35450.1"/>
    </source>
</evidence>
<keyword evidence="1 2" id="KW-0597">Phosphoprotein</keyword>
<dbReference type="PANTHER" id="PTHR44591:SF3">
    <property type="entry name" value="RESPONSE REGULATORY DOMAIN-CONTAINING PROTEIN"/>
    <property type="match status" value="1"/>
</dbReference>
<dbReference type="RefSeq" id="WP_235195186.1">
    <property type="nucleotide sequence ID" value="NZ_LR732312.1"/>
</dbReference>
<dbReference type="CDD" id="cd00156">
    <property type="entry name" value="REC"/>
    <property type="match status" value="1"/>
</dbReference>
<dbReference type="AlphaFoldDB" id="A0A653I8M2"/>
<organism evidence="4 5">
    <name type="scientific">Exiguobacterium oxidotolerans</name>
    <dbReference type="NCBI Taxonomy" id="223958"/>
    <lineage>
        <taxon>Bacteria</taxon>
        <taxon>Bacillati</taxon>
        <taxon>Bacillota</taxon>
        <taxon>Bacilli</taxon>
        <taxon>Bacillales</taxon>
        <taxon>Bacillales Family XII. Incertae Sedis</taxon>
        <taxon>Exiguobacterium</taxon>
    </lineage>
</organism>
<dbReference type="EMBL" id="CABWKQ010000018">
    <property type="protein sequence ID" value="VWX35450.1"/>
    <property type="molecule type" value="Genomic_DNA"/>
</dbReference>
<dbReference type="PROSITE" id="PS50110">
    <property type="entry name" value="RESPONSE_REGULATORY"/>
    <property type="match status" value="1"/>
</dbReference>
<evidence type="ECO:0000259" key="3">
    <source>
        <dbReference type="PROSITE" id="PS50110"/>
    </source>
</evidence>
<gene>
    <name evidence="4" type="ORF">EXIGUO9Y_250038</name>
</gene>
<dbReference type="SUPFAM" id="SSF52172">
    <property type="entry name" value="CheY-like"/>
    <property type="match status" value="1"/>
</dbReference>
<keyword evidence="5" id="KW-1185">Reference proteome</keyword>
<proteinExistence type="predicted"/>
<dbReference type="InterPro" id="IPR011006">
    <property type="entry name" value="CheY-like_superfamily"/>
</dbReference>
<feature type="domain" description="Response regulatory" evidence="3">
    <location>
        <begin position="5"/>
        <end position="119"/>
    </location>
</feature>